<reference evidence="1" key="1">
    <citation type="submission" date="2022-07" db="EMBL/GenBank/DDBJ databases">
        <authorList>
            <person name="Trinca V."/>
            <person name="Uliana J.V.C."/>
            <person name="Torres T.T."/>
            <person name="Ward R.J."/>
            <person name="Monesi N."/>
        </authorList>
    </citation>
    <scope>NUCLEOTIDE SEQUENCE</scope>
    <source>
        <strain evidence="1">HSMRA1968</strain>
        <tissue evidence="1">Whole embryos</tissue>
    </source>
</reference>
<name>A0A9Q0MYU3_9DIPT</name>
<dbReference type="EMBL" id="WJQU01000002">
    <property type="protein sequence ID" value="KAJ6640582.1"/>
    <property type="molecule type" value="Genomic_DNA"/>
</dbReference>
<accession>A0A9Q0MYU3</accession>
<evidence type="ECO:0000313" key="1">
    <source>
        <dbReference type="EMBL" id="KAJ6640582.1"/>
    </source>
</evidence>
<evidence type="ECO:0000313" key="2">
    <source>
        <dbReference type="Proteomes" id="UP001151699"/>
    </source>
</evidence>
<protein>
    <submittedName>
        <fullName evidence="1">Uncharacterized protein</fullName>
    </submittedName>
</protein>
<gene>
    <name evidence="1" type="ORF">Bhyg_05513</name>
</gene>
<sequence length="86" mass="10079">MDRTIQQMCLTKYRRKKTKKQTDYFWTEYTAEYKNRFKEYIANKSPGSARINGIIRNVGSPGNNFTNLNEKTIQSGCLGSHFTLEF</sequence>
<dbReference type="Proteomes" id="UP001151699">
    <property type="component" value="Chromosome B"/>
</dbReference>
<organism evidence="1 2">
    <name type="scientific">Pseudolycoriella hygida</name>
    <dbReference type="NCBI Taxonomy" id="35572"/>
    <lineage>
        <taxon>Eukaryota</taxon>
        <taxon>Metazoa</taxon>
        <taxon>Ecdysozoa</taxon>
        <taxon>Arthropoda</taxon>
        <taxon>Hexapoda</taxon>
        <taxon>Insecta</taxon>
        <taxon>Pterygota</taxon>
        <taxon>Neoptera</taxon>
        <taxon>Endopterygota</taxon>
        <taxon>Diptera</taxon>
        <taxon>Nematocera</taxon>
        <taxon>Sciaroidea</taxon>
        <taxon>Sciaridae</taxon>
        <taxon>Pseudolycoriella</taxon>
    </lineage>
</organism>
<dbReference type="AlphaFoldDB" id="A0A9Q0MYU3"/>
<proteinExistence type="predicted"/>
<comment type="caution">
    <text evidence="1">The sequence shown here is derived from an EMBL/GenBank/DDBJ whole genome shotgun (WGS) entry which is preliminary data.</text>
</comment>
<keyword evidence="2" id="KW-1185">Reference proteome</keyword>